<dbReference type="InterPro" id="IPR027417">
    <property type="entry name" value="P-loop_NTPase"/>
</dbReference>
<dbReference type="Proteomes" id="UP000011083">
    <property type="component" value="Unassembled WGS sequence"/>
</dbReference>
<feature type="compositionally biased region" description="Low complexity" evidence="1">
    <location>
        <begin position="753"/>
        <end position="762"/>
    </location>
</feature>
<dbReference type="VEuPathDB" id="AmoebaDB:ACA1_275490"/>
<evidence type="ECO:0000313" key="3">
    <source>
        <dbReference type="Proteomes" id="UP000011083"/>
    </source>
</evidence>
<gene>
    <name evidence="2" type="ORF">ACA1_275490</name>
</gene>
<evidence type="ECO:0000256" key="1">
    <source>
        <dbReference type="SAM" id="MobiDB-lite"/>
    </source>
</evidence>
<dbReference type="RefSeq" id="XP_004337388.1">
    <property type="nucleotide sequence ID" value="XM_004337340.1"/>
</dbReference>
<feature type="compositionally biased region" description="Gly residues" evidence="1">
    <location>
        <begin position="668"/>
        <end position="680"/>
    </location>
</feature>
<feature type="compositionally biased region" description="Basic residues" evidence="1">
    <location>
        <begin position="840"/>
        <end position="857"/>
    </location>
</feature>
<organism evidence="2 3">
    <name type="scientific">Acanthamoeba castellanii (strain ATCC 30010 / Neff)</name>
    <dbReference type="NCBI Taxonomy" id="1257118"/>
    <lineage>
        <taxon>Eukaryota</taxon>
        <taxon>Amoebozoa</taxon>
        <taxon>Discosea</taxon>
        <taxon>Longamoebia</taxon>
        <taxon>Centramoebida</taxon>
        <taxon>Acanthamoebidae</taxon>
        <taxon>Acanthamoeba</taxon>
    </lineage>
</organism>
<feature type="compositionally biased region" description="Low complexity" evidence="1">
    <location>
        <begin position="725"/>
        <end position="740"/>
    </location>
</feature>
<feature type="compositionally biased region" description="Low complexity" evidence="1">
    <location>
        <begin position="775"/>
        <end position="788"/>
    </location>
</feature>
<feature type="compositionally biased region" description="Basic and acidic residues" evidence="1">
    <location>
        <begin position="645"/>
        <end position="654"/>
    </location>
</feature>
<dbReference type="AlphaFoldDB" id="L8GQV7"/>
<feature type="compositionally biased region" description="Polar residues" evidence="1">
    <location>
        <begin position="815"/>
        <end position="829"/>
    </location>
</feature>
<accession>L8GQV7</accession>
<reference evidence="2 3" key="1">
    <citation type="journal article" date="2013" name="Genome Biol.">
        <title>Genome of Acanthamoeba castellanii highlights extensive lateral gene transfer and early evolution of tyrosine kinase signaling.</title>
        <authorList>
            <person name="Clarke M."/>
            <person name="Lohan A.J."/>
            <person name="Liu B."/>
            <person name="Lagkouvardos I."/>
            <person name="Roy S."/>
            <person name="Zafar N."/>
            <person name="Bertelli C."/>
            <person name="Schilde C."/>
            <person name="Kianianmomeni A."/>
            <person name="Burglin T.R."/>
            <person name="Frech C."/>
            <person name="Turcotte B."/>
            <person name="Kopec K.O."/>
            <person name="Synnott J.M."/>
            <person name="Choo C."/>
            <person name="Paponov I."/>
            <person name="Finkler A."/>
            <person name="Soon Heng Tan C."/>
            <person name="Hutchins A.P."/>
            <person name="Weinmeier T."/>
            <person name="Rattei T."/>
            <person name="Chu J.S."/>
            <person name="Gimenez G."/>
            <person name="Irimia M."/>
            <person name="Rigden D.J."/>
            <person name="Fitzpatrick D.A."/>
            <person name="Lorenzo-Morales J."/>
            <person name="Bateman A."/>
            <person name="Chiu C.H."/>
            <person name="Tang P."/>
            <person name="Hegemann P."/>
            <person name="Fromm H."/>
            <person name="Raoult D."/>
            <person name="Greub G."/>
            <person name="Miranda-Saavedra D."/>
            <person name="Chen N."/>
            <person name="Nash P."/>
            <person name="Ginger M.L."/>
            <person name="Horn M."/>
            <person name="Schaap P."/>
            <person name="Caler L."/>
            <person name="Loftus B."/>
        </authorList>
    </citation>
    <scope>NUCLEOTIDE SEQUENCE [LARGE SCALE GENOMIC DNA]</scope>
    <source>
        <strain evidence="2 3">Neff</strain>
    </source>
</reference>
<dbReference type="OrthoDB" id="19045at2759"/>
<protein>
    <submittedName>
        <fullName evidence="2">Uncharacterized protein</fullName>
    </submittedName>
</protein>
<feature type="region of interest" description="Disordered" evidence="1">
    <location>
        <begin position="501"/>
        <end position="605"/>
    </location>
</feature>
<dbReference type="GeneID" id="14916041"/>
<feature type="compositionally biased region" description="Basic and acidic residues" evidence="1">
    <location>
        <begin position="565"/>
        <end position="576"/>
    </location>
</feature>
<feature type="region of interest" description="Disordered" evidence="1">
    <location>
        <begin position="617"/>
        <end position="794"/>
    </location>
</feature>
<name>L8GQV7_ACACF</name>
<dbReference type="Gene3D" id="3.40.50.300">
    <property type="entry name" value="P-loop containing nucleotide triphosphate hydrolases"/>
    <property type="match status" value="1"/>
</dbReference>
<feature type="region of interest" description="Disordered" evidence="1">
    <location>
        <begin position="814"/>
        <end position="857"/>
    </location>
</feature>
<dbReference type="KEGG" id="acan:ACA1_275490"/>
<dbReference type="EMBL" id="KB008032">
    <property type="protein sequence ID" value="ELR15375.1"/>
    <property type="molecule type" value="Genomic_DNA"/>
</dbReference>
<sequence length="857" mass="93450">MEWTTPIAGPELVLFYGPPQSGKTRYFEKQLKSTHIRVSAEDTFRAQPHMSLHRVVNMAMSHLQAGKSVVIGMLAQTPSHDTNSKRATRASYIRALRSRLAMCRVVCINFKPLGDVLQCQWQNEWARAASLAAKEAAQKSSLASDRAPTAIEEGHVGEAANIGVVESEAWDNWMADADPPDASEGFDEIKLVECSLRSYSSTPFDTKGLMIDAEALYEFNAELLSDAFFGGTLPGGDWVKLRDDVEQVLCEFQDNFAKARFIVVMNEASILPAEVHLLDPTQSEVQFSRFRTRLMDELAKLSVTTYYLYLPRRSSIHSAFLKPPSPGFIAWLQERHRLMLSESLFVVRENSPLAAAARGYVTQIHGEHFFNSSGWLVQSKVRMHSREPTARPAFLSSIEPPVAAEENAADGLLLGGDSPAPPLCTAANQHKSSRGRSETIDDVLMHGLVLPVKVKSEFELNVHHAPATAPAIPTITAPTNELSAPVTPIPREKQRSAAANLLRTPTTPNPALDSPSGVSPRRRLPGWMSPGAPKPIKPRMPKLSEGEGEADEPKTPAKKKKTATKPKEAAAPETPKKAKPAPIRKGAAATAVKQEEPESPTEDLLLSLAKMRLTLNHFRGQEEDSEDSELLPSQPTLSSGKRKRDASSVKRELPDAGSVKPRFVMADGDGGGIDDAGGSDGDADDLLRRRRKRPHTTVATRHDDATPETDDGMGHVDLPWPSPPTSIAASATATTTTNITDSLPSWEEPAWHASSAAGTGTTTPPPSWDDLRSIAAAATTTTTTTANPTTPPWEEFVAPVERRTDTLNDDLLPQFTASRATTNASAVERTSSSSTTTTPNRHRDHQRRHHRQPHPCH</sequence>
<proteinExistence type="predicted"/>
<evidence type="ECO:0000313" key="2">
    <source>
        <dbReference type="EMBL" id="ELR15375.1"/>
    </source>
</evidence>
<keyword evidence="3" id="KW-1185">Reference proteome</keyword>